<dbReference type="InterPro" id="IPR052200">
    <property type="entry name" value="Protoporphyrinogen_IX_DH"/>
</dbReference>
<name>A0A644ZL02_9ZZZZ</name>
<dbReference type="PANTHER" id="PTHR38030:SF2">
    <property type="entry name" value="PROTOPORPHYRINOGEN IX DEHYDROGENASE [QUINONE]"/>
    <property type="match status" value="1"/>
</dbReference>
<feature type="domain" description="Flavodoxin-like" evidence="1">
    <location>
        <begin position="5"/>
        <end position="148"/>
    </location>
</feature>
<dbReference type="InterPro" id="IPR026816">
    <property type="entry name" value="Flavodoxin_dom"/>
</dbReference>
<sequence length="149" mass="15919">MKKCLIVYYSYHHGNTKKIAAVMAEASGAELCTIDELSSKKFQDYELIGFGAGIAYGKHYDKLLQAVSALDLRGKTAFVFSTSGSGKAESNNATLMELLQKSGANVAGSFACKGFDTAGPFKLIGGIAKGHPDAADLEAARKFVREMLR</sequence>
<comment type="caution">
    <text evidence="2">The sequence shown here is derived from an EMBL/GenBank/DDBJ whole genome shotgun (WGS) entry which is preliminary data.</text>
</comment>
<gene>
    <name evidence="2" type="ORF">SDC9_88121</name>
</gene>
<evidence type="ECO:0000313" key="2">
    <source>
        <dbReference type="EMBL" id="MPM41466.1"/>
    </source>
</evidence>
<dbReference type="GO" id="GO:0006783">
    <property type="term" value="P:heme biosynthetic process"/>
    <property type="evidence" value="ECO:0007669"/>
    <property type="project" value="TreeGrafter"/>
</dbReference>
<dbReference type="SUPFAM" id="SSF52218">
    <property type="entry name" value="Flavoproteins"/>
    <property type="match status" value="1"/>
</dbReference>
<dbReference type="EMBL" id="VSSQ01009383">
    <property type="protein sequence ID" value="MPM41466.1"/>
    <property type="molecule type" value="Genomic_DNA"/>
</dbReference>
<dbReference type="Gene3D" id="3.40.50.360">
    <property type="match status" value="1"/>
</dbReference>
<dbReference type="InterPro" id="IPR008254">
    <property type="entry name" value="Flavodoxin/NO_synth"/>
</dbReference>
<dbReference type="Pfam" id="PF12724">
    <property type="entry name" value="Flavodoxin_5"/>
    <property type="match status" value="1"/>
</dbReference>
<protein>
    <recommendedName>
        <fullName evidence="1">Flavodoxin-like domain-containing protein</fullName>
    </recommendedName>
</protein>
<accession>A0A644ZL02</accession>
<dbReference type="AlphaFoldDB" id="A0A644ZL02"/>
<dbReference type="PANTHER" id="PTHR38030">
    <property type="entry name" value="PROTOPORPHYRINOGEN IX DEHYDROGENASE [MENAQUINONE]"/>
    <property type="match status" value="1"/>
</dbReference>
<dbReference type="GO" id="GO:0070819">
    <property type="term" value="F:menaquinone-dependent protoporphyrinogen oxidase activity"/>
    <property type="evidence" value="ECO:0007669"/>
    <property type="project" value="TreeGrafter"/>
</dbReference>
<dbReference type="PROSITE" id="PS50902">
    <property type="entry name" value="FLAVODOXIN_LIKE"/>
    <property type="match status" value="1"/>
</dbReference>
<dbReference type="InterPro" id="IPR029039">
    <property type="entry name" value="Flavoprotein-like_sf"/>
</dbReference>
<reference evidence="2" key="1">
    <citation type="submission" date="2019-08" db="EMBL/GenBank/DDBJ databases">
        <authorList>
            <person name="Kucharzyk K."/>
            <person name="Murdoch R.W."/>
            <person name="Higgins S."/>
            <person name="Loffler F."/>
        </authorList>
    </citation>
    <scope>NUCLEOTIDE SEQUENCE</scope>
</reference>
<dbReference type="GO" id="GO:0010181">
    <property type="term" value="F:FMN binding"/>
    <property type="evidence" value="ECO:0007669"/>
    <property type="project" value="InterPro"/>
</dbReference>
<evidence type="ECO:0000259" key="1">
    <source>
        <dbReference type="PROSITE" id="PS50902"/>
    </source>
</evidence>
<proteinExistence type="predicted"/>
<organism evidence="2">
    <name type="scientific">bioreactor metagenome</name>
    <dbReference type="NCBI Taxonomy" id="1076179"/>
    <lineage>
        <taxon>unclassified sequences</taxon>
        <taxon>metagenomes</taxon>
        <taxon>ecological metagenomes</taxon>
    </lineage>
</organism>